<dbReference type="InterPro" id="IPR037518">
    <property type="entry name" value="MPN"/>
</dbReference>
<evidence type="ECO:0000259" key="7">
    <source>
        <dbReference type="PROSITE" id="PS50249"/>
    </source>
</evidence>
<dbReference type="PANTHER" id="PTHR30471:SF3">
    <property type="entry name" value="UPF0758 PROTEIN YEES-RELATED"/>
    <property type="match status" value="1"/>
</dbReference>
<evidence type="ECO:0000313" key="8">
    <source>
        <dbReference type="EMBL" id="MCX5614123.1"/>
    </source>
</evidence>
<proteinExistence type="inferred from homology"/>
<evidence type="ECO:0000256" key="4">
    <source>
        <dbReference type="ARBA" id="ARBA00022833"/>
    </source>
</evidence>
<dbReference type="Proteomes" id="UP001165648">
    <property type="component" value="Unassembled WGS sequence"/>
</dbReference>
<comment type="caution">
    <text evidence="8">The sequence shown here is derived from an EMBL/GenBank/DDBJ whole genome shotgun (WGS) entry which is preliminary data.</text>
</comment>
<dbReference type="RefSeq" id="WP_266106355.1">
    <property type="nucleotide sequence ID" value="NZ_JANIDW010000001.1"/>
</dbReference>
<dbReference type="PANTHER" id="PTHR30471">
    <property type="entry name" value="DNA REPAIR PROTEIN RADC"/>
    <property type="match status" value="1"/>
</dbReference>
<dbReference type="EMBL" id="JANIDW010000001">
    <property type="protein sequence ID" value="MCX5614123.1"/>
    <property type="molecule type" value="Genomic_DNA"/>
</dbReference>
<keyword evidence="4" id="KW-0862">Zinc</keyword>
<dbReference type="NCBIfam" id="TIGR00608">
    <property type="entry name" value="radc"/>
    <property type="match status" value="1"/>
</dbReference>
<dbReference type="InterPro" id="IPR025657">
    <property type="entry name" value="RadC_JAB"/>
</dbReference>
<protein>
    <submittedName>
        <fullName evidence="8">DNA repair protein RadC</fullName>
    </submittedName>
</protein>
<keyword evidence="1" id="KW-0645">Protease</keyword>
<organism evidence="8 9">
    <name type="scientific">Bombella saccharophila</name>
    <dbReference type="NCBI Taxonomy" id="2967338"/>
    <lineage>
        <taxon>Bacteria</taxon>
        <taxon>Pseudomonadati</taxon>
        <taxon>Pseudomonadota</taxon>
        <taxon>Alphaproteobacteria</taxon>
        <taxon>Acetobacterales</taxon>
        <taxon>Acetobacteraceae</taxon>
        <taxon>Bombella</taxon>
    </lineage>
</organism>
<reference evidence="8 9" key="1">
    <citation type="submission" date="2022-07" db="EMBL/GenBank/DDBJ databases">
        <title>Bombella genomes.</title>
        <authorList>
            <person name="Harer L."/>
            <person name="Styblova S."/>
            <person name="Ehrmann M."/>
        </authorList>
    </citation>
    <scope>NUCLEOTIDE SEQUENCE [LARGE SCALE GENOMIC DNA]</scope>
    <source>
        <strain evidence="8 9">TMW 2.2558</strain>
    </source>
</reference>
<accession>A0ABT3W5S0</accession>
<name>A0ABT3W5S0_9PROT</name>
<evidence type="ECO:0000313" key="9">
    <source>
        <dbReference type="Proteomes" id="UP001165648"/>
    </source>
</evidence>
<comment type="similarity">
    <text evidence="6">Belongs to the UPF0758 family.</text>
</comment>
<evidence type="ECO:0000256" key="3">
    <source>
        <dbReference type="ARBA" id="ARBA00022801"/>
    </source>
</evidence>
<dbReference type="PROSITE" id="PS50249">
    <property type="entry name" value="MPN"/>
    <property type="match status" value="1"/>
</dbReference>
<dbReference type="SUPFAM" id="SSF102712">
    <property type="entry name" value="JAB1/MPN domain"/>
    <property type="match status" value="1"/>
</dbReference>
<keyword evidence="5" id="KW-0482">Metalloprotease</keyword>
<gene>
    <name evidence="8" type="primary">radC</name>
    <name evidence="8" type="ORF">NQF64_02525</name>
</gene>
<feature type="domain" description="MPN" evidence="7">
    <location>
        <begin position="96"/>
        <end position="218"/>
    </location>
</feature>
<keyword evidence="2" id="KW-0479">Metal-binding</keyword>
<dbReference type="CDD" id="cd08071">
    <property type="entry name" value="MPN_DUF2466"/>
    <property type="match status" value="1"/>
</dbReference>
<evidence type="ECO:0000256" key="6">
    <source>
        <dbReference type="RuleBase" id="RU003797"/>
    </source>
</evidence>
<dbReference type="InterPro" id="IPR020891">
    <property type="entry name" value="UPF0758_CS"/>
</dbReference>
<dbReference type="Pfam" id="PF04002">
    <property type="entry name" value="RadC"/>
    <property type="match status" value="1"/>
</dbReference>
<dbReference type="Gene3D" id="3.40.140.10">
    <property type="entry name" value="Cytidine Deaminase, domain 2"/>
    <property type="match status" value="1"/>
</dbReference>
<evidence type="ECO:0000256" key="5">
    <source>
        <dbReference type="ARBA" id="ARBA00023049"/>
    </source>
</evidence>
<keyword evidence="9" id="KW-1185">Reference proteome</keyword>
<keyword evidence="3" id="KW-0378">Hydrolase</keyword>
<dbReference type="InterPro" id="IPR001405">
    <property type="entry name" value="UPF0758"/>
</dbReference>
<dbReference type="PROSITE" id="PS01302">
    <property type="entry name" value="UPF0758"/>
    <property type="match status" value="1"/>
</dbReference>
<evidence type="ECO:0000256" key="2">
    <source>
        <dbReference type="ARBA" id="ARBA00022723"/>
    </source>
</evidence>
<sequence>MSQQNVLKFSQTCLSQPAREDLFKDLASFVFAASESQKELACYLEEHYTSLAELLCTSSSDWQKIPKETIALPVLCAVLKELAHRYSRALLPKGDLLKHSELLYDYLMVHMARERIEQFRLLFLDKDHRLILDEIQSRGTINHAPVYPREVAKRCIELKAYSIIMVHNHPSGQITPSQGDVVMTQNIEQALDVIDVKLVDHLIVTRKNLTSFRQLGLLSEG</sequence>
<evidence type="ECO:0000256" key="1">
    <source>
        <dbReference type="ARBA" id="ARBA00022670"/>
    </source>
</evidence>